<organism evidence="1 2">
    <name type="scientific">Noviherbaspirillum pedocola</name>
    <dbReference type="NCBI Taxonomy" id="2801341"/>
    <lineage>
        <taxon>Bacteria</taxon>
        <taxon>Pseudomonadati</taxon>
        <taxon>Pseudomonadota</taxon>
        <taxon>Betaproteobacteria</taxon>
        <taxon>Burkholderiales</taxon>
        <taxon>Oxalobacteraceae</taxon>
        <taxon>Noviherbaspirillum</taxon>
    </lineage>
</organism>
<proteinExistence type="predicted"/>
<dbReference type="SUPFAM" id="SSF50956">
    <property type="entry name" value="Thermostable phytase (3-phytase)"/>
    <property type="match status" value="1"/>
</dbReference>
<evidence type="ECO:0000313" key="1">
    <source>
        <dbReference type="EMBL" id="MBK4737517.1"/>
    </source>
</evidence>
<dbReference type="Gene3D" id="2.120.10.30">
    <property type="entry name" value="TolB, C-terminal domain"/>
    <property type="match status" value="1"/>
</dbReference>
<name>A0A934W7J7_9BURK</name>
<dbReference type="Proteomes" id="UP000622890">
    <property type="component" value="Unassembled WGS sequence"/>
</dbReference>
<evidence type="ECO:0000313" key="2">
    <source>
        <dbReference type="Proteomes" id="UP000622890"/>
    </source>
</evidence>
<protein>
    <recommendedName>
        <fullName evidence="3">NHL repeat containing protein</fullName>
    </recommendedName>
</protein>
<sequence>MSKSQTGKRRALRGSVGTMNRREFLARIAALGATLGAPPLLSSCGGDASAPPPQQALQRRLLFFNLSRTAGPALANPYLHIAGKRLPLTPVAQAPEVLQQARRSNAFLQALPDAAITHHLDAELPAKAVALGYVSADEDPASGNWTMPLLHLLLPESAHALAFAAGAARLPRSAKRRFYGMPAAASAAELIDEAAFIDSHDHAQALVGVHTELLCLDPGGAAYLHANHIAPNPDMVQLVATLAGLGPAAPQQSASQPNPGQWATLRPLLDRRVVPPVPYRKSDGKLIQFMPDWHPDVDAAVAQCIRTIHPGVIDDENLGVALGAGSVVQSAEAVRGRLWFRHDGLASVARRQAQAGEDVPTVTFSSLATETGLAVSAPTVENVGGRVQVTMDNVSNWFLRWLGMWIKFRAPGDGDKPGRVIPTSSLDVDTLPDAKYPHSNGLDTAESLFVGMLPEVNALAGIPFMPGKFEPVIRWPQGAASMEVIYGGLGLSGALNDPEKLRTPGIVATVLVNYVIVSIFLAAGVQDLDETGRLLLDLLAQGLLELLLNVFEALLARETLALEELVAGMCKTIMETGATTLLDHLWKYLFDTIGRSEVIDSIPILGQAARAVAAVIGAVELAETTLEIGLSPPLYRFNLVLTHDLSTSFTVDPDFLKSWSSYSLYYKVSYVFDSGSAHVLAPIDLPAAAAGAPVAVMLSGIPFGGQVNVLVGIYARAQGAAPGANDLCAAHGSTGLIANTVDTAPAIALAYNRVPISAATVYLHSGISSLDASGAHAWRTGLNGGNAPPYLPPTGDQQPSLGALRGITVRQGAGALPGYVGYAWQGYSSGVPGCGSGVPGQFDYVAILDTATGAAGAARPGFVASSCGSGAGTLASFSLLSDQSRNVMLEPESLLLRPVALGSAPALPGPGTGGAFGRLNLPPTRLLLHPAGYAVSINSENHKIEALKLPQQAVDDATARSSWLARHYSGFGTRPGLMDTPVALAISADGVILVLEDSSGNNRIQAFDVGGNPIPYFTKQKRPHFLQLDATQNATYLDLAVEYGGFLYVLSQDASNVHWLDVYHPDQEGTAPICRTSGINAARMTVDFWRTVYTLNYDILRSPDGSIPALTEPSVSFWTPSTTGG</sequence>
<evidence type="ECO:0008006" key="3">
    <source>
        <dbReference type="Google" id="ProtNLM"/>
    </source>
</evidence>
<reference evidence="1" key="1">
    <citation type="submission" date="2021-01" db="EMBL/GenBank/DDBJ databases">
        <title>Genome sequence of strain Noviherbaspirillum sp. DKR-6.</title>
        <authorList>
            <person name="Chaudhary D.K."/>
        </authorList>
    </citation>
    <scope>NUCLEOTIDE SEQUENCE</scope>
    <source>
        <strain evidence="1">DKR-6</strain>
    </source>
</reference>
<dbReference type="PROSITE" id="PS51318">
    <property type="entry name" value="TAT"/>
    <property type="match status" value="1"/>
</dbReference>
<keyword evidence="2" id="KW-1185">Reference proteome</keyword>
<accession>A0A934W7J7</accession>
<dbReference type="RefSeq" id="WP_200595864.1">
    <property type="nucleotide sequence ID" value="NZ_JAEPBG010000012.1"/>
</dbReference>
<dbReference type="EMBL" id="JAEPBG010000012">
    <property type="protein sequence ID" value="MBK4737517.1"/>
    <property type="molecule type" value="Genomic_DNA"/>
</dbReference>
<dbReference type="InterPro" id="IPR011042">
    <property type="entry name" value="6-blade_b-propeller_TolB-like"/>
</dbReference>
<gene>
    <name evidence="1" type="ORF">JJB74_23100</name>
</gene>
<comment type="caution">
    <text evidence="1">The sequence shown here is derived from an EMBL/GenBank/DDBJ whole genome shotgun (WGS) entry which is preliminary data.</text>
</comment>
<dbReference type="InterPro" id="IPR006311">
    <property type="entry name" value="TAT_signal"/>
</dbReference>
<dbReference type="AlphaFoldDB" id="A0A934W7J7"/>